<dbReference type="Proteomes" id="UP001347884">
    <property type="component" value="Unassembled WGS sequence"/>
</dbReference>
<organism evidence="11 13">
    <name type="scientific">Avibacterium paragallinarum</name>
    <name type="common">Haemophilus gallinarum</name>
    <dbReference type="NCBI Taxonomy" id="728"/>
    <lineage>
        <taxon>Bacteria</taxon>
        <taxon>Pseudomonadati</taxon>
        <taxon>Pseudomonadota</taxon>
        <taxon>Gammaproteobacteria</taxon>
        <taxon>Pasteurellales</taxon>
        <taxon>Pasteurellaceae</taxon>
        <taxon>Avibacterium</taxon>
    </lineage>
</organism>
<dbReference type="GO" id="GO:0005886">
    <property type="term" value="C:plasma membrane"/>
    <property type="evidence" value="ECO:0007669"/>
    <property type="project" value="UniProtKB-SubCell"/>
</dbReference>
<comment type="function">
    <text evidence="8">Involved in formation of the rod shape of the cell. May also contribute to regulation of formation of penicillin-binding proteins.</text>
</comment>
<keyword evidence="7 8" id="KW-0472">Membrane</keyword>
<evidence type="ECO:0000256" key="1">
    <source>
        <dbReference type="ARBA" id="ARBA00004651"/>
    </source>
</evidence>
<protein>
    <recommendedName>
        <fullName evidence="8">Rod shape-determining protein MreD</fullName>
    </recommendedName>
</protein>
<proteinExistence type="inferred from homology"/>
<dbReference type="PANTHER" id="PTHR37484">
    <property type="entry name" value="ROD SHAPE-DETERMINING PROTEIN MRED"/>
    <property type="match status" value="1"/>
</dbReference>
<evidence type="ECO:0000313" key="15">
    <source>
        <dbReference type="Proteomes" id="UP001347884"/>
    </source>
</evidence>
<feature type="transmembrane region" description="Helical" evidence="9">
    <location>
        <begin position="6"/>
        <end position="25"/>
    </location>
</feature>
<evidence type="ECO:0000313" key="14">
    <source>
        <dbReference type="Proteomes" id="UP000254620"/>
    </source>
</evidence>
<evidence type="ECO:0000256" key="4">
    <source>
        <dbReference type="ARBA" id="ARBA00022692"/>
    </source>
</evidence>
<keyword evidence="3 8" id="KW-1003">Cell membrane</keyword>
<reference evidence="11 13" key="2">
    <citation type="submission" date="2018-06" db="EMBL/GenBank/DDBJ databases">
        <authorList>
            <person name="Teymurazov M."/>
            <person name="Kislichkina A."/>
            <person name="Abaymova A."/>
            <person name="Mukhina T."/>
            <person name="Mayskaya N."/>
            <person name="Svetoch E."/>
            <person name="Bogun A."/>
        </authorList>
    </citation>
    <scope>NUCLEOTIDE SEQUENCE [LARGE SCALE GENOMIC DNA]</scope>
    <source>
        <strain evidence="11 13">SCPM-O-B-8406</strain>
    </source>
</reference>
<comment type="subcellular location">
    <subcellularLocation>
        <location evidence="8">Cell inner membrane</location>
    </subcellularLocation>
    <subcellularLocation>
        <location evidence="1">Cell membrane</location>
        <topology evidence="1">Multi-pass membrane protein</topology>
    </subcellularLocation>
</comment>
<dbReference type="AlphaFoldDB" id="A0A0F5ESZ5"/>
<evidence type="ECO:0000313" key="10">
    <source>
        <dbReference type="EMBL" id="MEE6041513.1"/>
    </source>
</evidence>
<dbReference type="GO" id="GO:0008360">
    <property type="term" value="P:regulation of cell shape"/>
    <property type="evidence" value="ECO:0007669"/>
    <property type="project" value="UniProtKB-UniRule"/>
</dbReference>
<dbReference type="EMBL" id="QJPJ01000009">
    <property type="protein sequence ID" value="PXZ38937.1"/>
    <property type="molecule type" value="Genomic_DNA"/>
</dbReference>
<evidence type="ECO:0000313" key="11">
    <source>
        <dbReference type="EMBL" id="PXZ38937.1"/>
    </source>
</evidence>
<dbReference type="InterPro" id="IPR026034">
    <property type="entry name" value="MreD_proteobac"/>
</dbReference>
<dbReference type="Proteomes" id="UP000247594">
    <property type="component" value="Unassembled WGS sequence"/>
</dbReference>
<evidence type="ECO:0000256" key="5">
    <source>
        <dbReference type="ARBA" id="ARBA00022960"/>
    </source>
</evidence>
<accession>A0A0F5ESZ5</accession>
<keyword evidence="6 9" id="KW-1133">Transmembrane helix</keyword>
<evidence type="ECO:0000256" key="8">
    <source>
        <dbReference type="PIRNR" id="PIRNR018472"/>
    </source>
</evidence>
<feature type="transmembrane region" description="Helical" evidence="9">
    <location>
        <begin position="100"/>
        <end position="125"/>
    </location>
</feature>
<evidence type="ECO:0000313" key="13">
    <source>
        <dbReference type="Proteomes" id="UP000247594"/>
    </source>
</evidence>
<dbReference type="PIRSF" id="PIRSF018472">
    <property type="entry name" value="MreD_proteobac"/>
    <property type="match status" value="1"/>
</dbReference>
<dbReference type="Pfam" id="PF04093">
    <property type="entry name" value="MreD"/>
    <property type="match status" value="1"/>
</dbReference>
<dbReference type="Proteomes" id="UP000254620">
    <property type="component" value="Unassembled WGS sequence"/>
</dbReference>
<dbReference type="EMBL" id="JAMDKF010000011">
    <property type="protein sequence ID" value="MEE6041513.1"/>
    <property type="molecule type" value="Genomic_DNA"/>
</dbReference>
<evidence type="ECO:0000256" key="9">
    <source>
        <dbReference type="SAM" id="Phobius"/>
    </source>
</evidence>
<gene>
    <name evidence="11" type="primary">mreD</name>
    <name evidence="11" type="ORF">DM482_07050</name>
    <name evidence="10" type="ORF">M5S13_06390</name>
    <name evidence="12" type="ORF">NCTC10926_02580</name>
</gene>
<comment type="similarity">
    <text evidence="2 8">Belongs to the MreD family.</text>
</comment>
<feature type="transmembrane region" description="Helical" evidence="9">
    <location>
        <begin position="68"/>
        <end position="88"/>
    </location>
</feature>
<evidence type="ECO:0000313" key="12">
    <source>
        <dbReference type="EMBL" id="SUV40536.1"/>
    </source>
</evidence>
<feature type="transmembrane region" description="Helical" evidence="9">
    <location>
        <begin position="131"/>
        <end position="152"/>
    </location>
</feature>
<dbReference type="KEGG" id="apag:EIA51_02990"/>
<keyword evidence="15" id="KW-1185">Reference proteome</keyword>
<dbReference type="STRING" id="728.VY92_03725"/>
<dbReference type="NCBIfam" id="TIGR03426">
    <property type="entry name" value="shape_MreD"/>
    <property type="match status" value="1"/>
</dbReference>
<keyword evidence="8" id="KW-0997">Cell inner membrane</keyword>
<keyword evidence="5 8" id="KW-0133">Cell shape</keyword>
<dbReference type="GeneID" id="66256344"/>
<sequence length="160" mass="18557">MKYNPISHFISLAITFLVAIILEIIPWPTHLQYFKPAWLVLILSYWILVFPTRINIGTAFSMGIIWDLVLGATLGTHALVLSIFAYFLAKNNTLFRNLSLWMQGILIFIAIFLIRFSIFIIELFLHSAEFHWQEVLGAIISGILWPWIFLLLKKLTHKAE</sequence>
<dbReference type="InterPro" id="IPR007227">
    <property type="entry name" value="Cell_shape_determining_MreD"/>
</dbReference>
<evidence type="ECO:0000256" key="2">
    <source>
        <dbReference type="ARBA" id="ARBA00007776"/>
    </source>
</evidence>
<feature type="transmembrane region" description="Helical" evidence="9">
    <location>
        <begin position="37"/>
        <end position="56"/>
    </location>
</feature>
<reference evidence="12 14" key="1">
    <citation type="submission" date="2018-06" db="EMBL/GenBank/DDBJ databases">
        <authorList>
            <consortium name="Pathogen Informatics"/>
            <person name="Doyle S."/>
        </authorList>
    </citation>
    <scope>NUCLEOTIDE SEQUENCE [LARGE SCALE GENOMIC DNA]</scope>
    <source>
        <strain evidence="12 14">NCTC10926</strain>
    </source>
</reference>
<dbReference type="OrthoDB" id="6647425at2"/>
<evidence type="ECO:0000256" key="3">
    <source>
        <dbReference type="ARBA" id="ARBA00022475"/>
    </source>
</evidence>
<dbReference type="PANTHER" id="PTHR37484:SF1">
    <property type="entry name" value="ROD SHAPE-DETERMINING PROTEIN MRED"/>
    <property type="match status" value="1"/>
</dbReference>
<evidence type="ECO:0000256" key="7">
    <source>
        <dbReference type="ARBA" id="ARBA00023136"/>
    </source>
</evidence>
<dbReference type="RefSeq" id="WP_035687802.1">
    <property type="nucleotide sequence ID" value="NZ_CP034110.1"/>
</dbReference>
<keyword evidence="4 9" id="KW-0812">Transmembrane</keyword>
<evidence type="ECO:0000256" key="6">
    <source>
        <dbReference type="ARBA" id="ARBA00022989"/>
    </source>
</evidence>
<dbReference type="EMBL" id="UFSW01000002">
    <property type="protein sequence ID" value="SUV40536.1"/>
    <property type="molecule type" value="Genomic_DNA"/>
</dbReference>
<reference evidence="10 15" key="3">
    <citation type="journal article" date="2022" name="Front. Microbiol.">
        <title>Commensal bacteria contribute to the growth of multidrug-resistant Avibacterium paragallinarum in chickens.</title>
        <authorList>
            <person name="Zhu J."/>
            <person name="Chen Y."/>
            <person name="Wu Y."/>
            <person name="Wang Y."/>
            <person name="Zhu K."/>
        </authorList>
    </citation>
    <scope>NUCLEOTIDE SEQUENCE [LARGE SCALE GENOMIC DNA]</scope>
    <source>
        <strain evidence="10 15">AV25</strain>
    </source>
</reference>
<name>A0A0F5ESZ5_AVIPA</name>
<reference evidence="10" key="4">
    <citation type="submission" date="2022-05" db="EMBL/GenBank/DDBJ databases">
        <authorList>
            <person name="Chen Y."/>
            <person name="Zhu J."/>
            <person name="Zhu K."/>
        </authorList>
    </citation>
    <scope>NUCLEOTIDE SEQUENCE</scope>
    <source>
        <strain evidence="10">AV25</strain>
    </source>
</reference>